<proteinExistence type="predicted"/>
<keyword evidence="2" id="KW-1133">Transmembrane helix</keyword>
<feature type="region of interest" description="Disordered" evidence="1">
    <location>
        <begin position="812"/>
        <end position="840"/>
    </location>
</feature>
<keyword evidence="2" id="KW-0812">Transmembrane</keyword>
<dbReference type="PANTHER" id="PTHR30441">
    <property type="entry name" value="DUF748 DOMAIN-CONTAINING PROTEIN"/>
    <property type="match status" value="1"/>
</dbReference>
<keyword evidence="5" id="KW-1185">Reference proteome</keyword>
<feature type="domain" description="YhdP central" evidence="3">
    <location>
        <begin position="336"/>
        <end position="758"/>
    </location>
</feature>
<protein>
    <recommendedName>
        <fullName evidence="3">YhdP central domain-containing protein</fullName>
    </recommendedName>
</protein>
<accession>A0A967C5C4</accession>
<evidence type="ECO:0000313" key="5">
    <source>
        <dbReference type="Proteomes" id="UP000761264"/>
    </source>
</evidence>
<dbReference type="PANTHER" id="PTHR30441:SF8">
    <property type="entry name" value="DUF748 DOMAIN-CONTAINING PROTEIN"/>
    <property type="match status" value="1"/>
</dbReference>
<sequence length="1140" mass="120069">MGQNAGAKAKPNRSRRRRSRTGRAMRICVEVCGGLFAALVLIVAVAVWRFLEGPVQINFLKPYLQEAFSEIGGNTLEIGETFLVWEDRSRDIVLHAADIVVRDPEGKRVASLPEVAFELSSSAMLQGTVAPSQIEIIGPRIRLLRSADGNINFGGDGGRFEVPETTEGSIEDLATDAGPDGAAGNDEALILGGIIKELLSERTPGNPLSFLDEVRIRDGQIFVRDDMLDLSWAAPAAEISLRRDIVGLAGDISLGFVGQRDPATLDAAFIFDKQARVVDFAAGFSDISLAALAAAFPRLAPVGGVTSRIGGSVATSISLDGDIGPTGFEVHGLAGTLTIPGLAMEPLPVRDLVMKGRYDDGASRFDLDEARISLGSEEAPGPVLSLAGVFDHEPQTGGDWTIDANAKLEGMALAELSRYWPESVAADARPWVVENIASGNVQLATADVQILVPDGDFEAADLASLSGSLKYSDLVVHYLRPLPPITDIAGTATFDASAIKFTAESGSLLSLALGKSAVEITGLDTADKSRKIYEQLTVQAKAAGPVFDALTILEHPRLDLISKLGLSAAGSGGALTADLGFQFPLIKTLGFDDLDFQVGATVRDAALANVLLGQDMADGRLALSLDANGMEISGPLQLGGVPLTMQWKESFLANPKFRTVLEADIPSLDDAGRERIGLDFDGFLKGPVAAKVSMVGLDGGFSTLQVAADLQRAELTVSDIHWAKEAGTEGSLRVAVDLDSNGPVAYRDITLQAGDLVARGEARPGPEGKGLGWMRFERVAFGRSDLEDVIVEQSGGGFSAIIGRGILDAEPFVSKDEEPDGGDASEPQTDTAEGQGQAAAPKVFEPLSIRAADLERLYFSEDRRLEQVNLELVRGTAGWETIRLSGSIPEQYWSPRDAAEAEAEGVDPEAVVALDRRYLQLSLAPDAAGSGLRLLAKSDDLGALLRAVNITDSIVGGNIQVTGSSAGPSPTHPINAKVVARDFVMVKAPVLAKLLTVASFTGVLNLLSGEGIGFDGLDGEFVLDDGEATTELMRIYGASLGLTARGKIDFDEDAIDLVGTVVPAYSINNFLSNIPLLGPVLTGGEGEGLIAVVYGVKGPVDDPQVSVNPLSALTPGFLRGIFTADPGTDKIEAVPERIDR</sequence>
<dbReference type="GO" id="GO:0005886">
    <property type="term" value="C:plasma membrane"/>
    <property type="evidence" value="ECO:0007669"/>
    <property type="project" value="TreeGrafter"/>
</dbReference>
<dbReference type="Proteomes" id="UP000761264">
    <property type="component" value="Unassembled WGS sequence"/>
</dbReference>
<name>A0A967C5C4_9PROT</name>
<dbReference type="InterPro" id="IPR025263">
    <property type="entry name" value="YhdP_central"/>
</dbReference>
<dbReference type="Pfam" id="PF13116">
    <property type="entry name" value="YhdP"/>
    <property type="match status" value="1"/>
</dbReference>
<organism evidence="4 5">
    <name type="scientific">Pelagibius litoralis</name>
    <dbReference type="NCBI Taxonomy" id="374515"/>
    <lineage>
        <taxon>Bacteria</taxon>
        <taxon>Pseudomonadati</taxon>
        <taxon>Pseudomonadota</taxon>
        <taxon>Alphaproteobacteria</taxon>
        <taxon>Rhodospirillales</taxon>
        <taxon>Rhodovibrionaceae</taxon>
        <taxon>Pelagibius</taxon>
    </lineage>
</organism>
<dbReference type="AlphaFoldDB" id="A0A967C5C4"/>
<evidence type="ECO:0000256" key="1">
    <source>
        <dbReference type="SAM" id="MobiDB-lite"/>
    </source>
</evidence>
<comment type="caution">
    <text evidence="4">The sequence shown here is derived from an EMBL/GenBank/DDBJ whole genome shotgun (WGS) entry which is preliminary data.</text>
</comment>
<gene>
    <name evidence="4" type="ORF">HBA54_09320</name>
</gene>
<dbReference type="InterPro" id="IPR052894">
    <property type="entry name" value="AsmA-related"/>
</dbReference>
<keyword evidence="2" id="KW-0472">Membrane</keyword>
<evidence type="ECO:0000313" key="4">
    <source>
        <dbReference type="EMBL" id="NIA68790.1"/>
    </source>
</evidence>
<dbReference type="EMBL" id="JAAQPH010000006">
    <property type="protein sequence ID" value="NIA68790.1"/>
    <property type="molecule type" value="Genomic_DNA"/>
</dbReference>
<evidence type="ECO:0000256" key="2">
    <source>
        <dbReference type="SAM" id="Phobius"/>
    </source>
</evidence>
<evidence type="ECO:0000259" key="3">
    <source>
        <dbReference type="Pfam" id="PF13116"/>
    </source>
</evidence>
<reference evidence="4" key="1">
    <citation type="submission" date="2020-03" db="EMBL/GenBank/DDBJ databases">
        <title>Genome of Pelagibius litoralis DSM 21314T.</title>
        <authorList>
            <person name="Wang G."/>
        </authorList>
    </citation>
    <scope>NUCLEOTIDE SEQUENCE</scope>
    <source>
        <strain evidence="4">DSM 21314</strain>
    </source>
</reference>
<dbReference type="GO" id="GO:0090313">
    <property type="term" value="P:regulation of protein targeting to membrane"/>
    <property type="evidence" value="ECO:0007669"/>
    <property type="project" value="TreeGrafter"/>
</dbReference>
<feature type="transmembrane region" description="Helical" evidence="2">
    <location>
        <begin position="27"/>
        <end position="51"/>
    </location>
</feature>